<protein>
    <recommendedName>
        <fullName evidence="6">FAD/NAD(P)-binding domain-containing protein</fullName>
    </recommendedName>
</protein>
<evidence type="ECO:0000313" key="8">
    <source>
        <dbReference type="Proteomes" id="UP000230052"/>
    </source>
</evidence>
<organism evidence="7 8">
    <name type="scientific">Candidatus Aquitaenariimonas noxiae</name>
    <dbReference type="NCBI Taxonomy" id="1974741"/>
    <lineage>
        <taxon>Bacteria</taxon>
        <taxon>Pseudomonadati</taxon>
        <taxon>Candidatus Omnitrophota</taxon>
        <taxon>Candidatus Aquitaenariimonas</taxon>
    </lineage>
</organism>
<evidence type="ECO:0000256" key="5">
    <source>
        <dbReference type="ARBA" id="ARBA00023002"/>
    </source>
</evidence>
<dbReference type="GO" id="GO:0003955">
    <property type="term" value="F:NAD(P)H dehydrogenase (quinone) activity"/>
    <property type="evidence" value="ECO:0007669"/>
    <property type="project" value="TreeGrafter"/>
</dbReference>
<feature type="domain" description="FAD/NAD(P)-binding" evidence="6">
    <location>
        <begin position="3"/>
        <end position="280"/>
    </location>
</feature>
<keyword evidence="4" id="KW-0274">FAD</keyword>
<dbReference type="InterPro" id="IPR023753">
    <property type="entry name" value="FAD/NAD-binding_dom"/>
</dbReference>
<accession>A0A2J0L4A7</accession>
<comment type="similarity">
    <text evidence="2">Belongs to the NADH dehydrogenase family.</text>
</comment>
<reference evidence="7 8" key="1">
    <citation type="submission" date="2017-09" db="EMBL/GenBank/DDBJ databases">
        <title>Depth-based differentiation of microbial function through sediment-hosted aquifers and enrichment of novel symbionts in the deep terrestrial subsurface.</title>
        <authorList>
            <person name="Probst A.J."/>
            <person name="Ladd B."/>
            <person name="Jarett J.K."/>
            <person name="Geller-Mcgrath D.E."/>
            <person name="Sieber C.M."/>
            <person name="Emerson J.B."/>
            <person name="Anantharaman K."/>
            <person name="Thomas B.C."/>
            <person name="Malmstrom R."/>
            <person name="Stieglmeier M."/>
            <person name="Klingl A."/>
            <person name="Woyke T."/>
            <person name="Ryan C.M."/>
            <person name="Banfield J.F."/>
        </authorList>
    </citation>
    <scope>NUCLEOTIDE SEQUENCE [LARGE SCALE GENOMIC DNA]</scope>
    <source>
        <strain evidence="7">CG07_land_8_20_14_0_80_42_15</strain>
    </source>
</reference>
<keyword evidence="3" id="KW-0285">Flavoprotein</keyword>
<dbReference type="Pfam" id="PF07992">
    <property type="entry name" value="Pyr_redox_2"/>
    <property type="match status" value="1"/>
</dbReference>
<proteinExistence type="inferred from homology"/>
<dbReference type="SUPFAM" id="SSF51905">
    <property type="entry name" value="FAD/NAD(P)-binding domain"/>
    <property type="match status" value="2"/>
</dbReference>
<evidence type="ECO:0000256" key="4">
    <source>
        <dbReference type="ARBA" id="ARBA00022827"/>
    </source>
</evidence>
<dbReference type="PANTHER" id="PTHR42913:SF3">
    <property type="entry name" value="64 KDA MITOCHONDRIAL NADH DEHYDROGENASE (EUROFUNG)"/>
    <property type="match status" value="1"/>
</dbReference>
<evidence type="ECO:0000256" key="3">
    <source>
        <dbReference type="ARBA" id="ARBA00022630"/>
    </source>
</evidence>
<evidence type="ECO:0000313" key="7">
    <source>
        <dbReference type="EMBL" id="PIU41357.1"/>
    </source>
</evidence>
<dbReference type="InterPro" id="IPR051169">
    <property type="entry name" value="NADH-Q_oxidoreductase"/>
</dbReference>
<sequence>MRRVVIIGGGFSGLFAARRLRKSDPNIEITLIDKKQGSDFLPTLPDCLGRGIEPQYLTYDITDMAQRLRFQFINDEVTAVDFYKKEVTLKNRVLSYDFLLIASGSETNFYGNENIQKYAYKLDDANDVRTICRVLKGDAYSAYIIGGGGYTGVEVATNLRCFLGKDKKAGKVVIVERAPSILGPLPEWMKKYVSDNLKVLDVEVFVDSAIEKIDGEKVYVSGARVFDNAVVIWAAGVKTAAFIQNLTVDKNPQGRIKVDEFLRLNENCFAAGDAAFFSYNNAYLRMAMQFSIVEGDLAAKNIINSIKGRKLKKYRPIDMGYIIPMANNRSCGVIMGFNLKGLLPTIFHFIMCVYRSFNWRNKFGIIKGLIKGLIKGDE</sequence>
<evidence type="ECO:0000259" key="6">
    <source>
        <dbReference type="Pfam" id="PF07992"/>
    </source>
</evidence>
<gene>
    <name evidence="7" type="ORF">COS99_05715</name>
</gene>
<dbReference type="Gene3D" id="3.50.50.100">
    <property type="match status" value="1"/>
</dbReference>
<dbReference type="GO" id="GO:0019646">
    <property type="term" value="P:aerobic electron transport chain"/>
    <property type="evidence" value="ECO:0007669"/>
    <property type="project" value="TreeGrafter"/>
</dbReference>
<dbReference type="AlphaFoldDB" id="A0A2J0L4A7"/>
<dbReference type="Proteomes" id="UP000230052">
    <property type="component" value="Unassembled WGS sequence"/>
</dbReference>
<comment type="cofactor">
    <cofactor evidence="1">
        <name>FAD</name>
        <dbReference type="ChEBI" id="CHEBI:57692"/>
    </cofactor>
</comment>
<dbReference type="EMBL" id="PEWV01000060">
    <property type="protein sequence ID" value="PIU41357.1"/>
    <property type="molecule type" value="Genomic_DNA"/>
</dbReference>
<evidence type="ECO:0000256" key="1">
    <source>
        <dbReference type="ARBA" id="ARBA00001974"/>
    </source>
</evidence>
<dbReference type="PANTHER" id="PTHR42913">
    <property type="entry name" value="APOPTOSIS-INDUCING FACTOR 1"/>
    <property type="match status" value="1"/>
</dbReference>
<dbReference type="InterPro" id="IPR036188">
    <property type="entry name" value="FAD/NAD-bd_sf"/>
</dbReference>
<evidence type="ECO:0000256" key="2">
    <source>
        <dbReference type="ARBA" id="ARBA00005272"/>
    </source>
</evidence>
<name>A0A2J0L4A7_9BACT</name>
<dbReference type="PRINTS" id="PR00368">
    <property type="entry name" value="FADPNR"/>
</dbReference>
<keyword evidence="5" id="KW-0560">Oxidoreductase</keyword>
<comment type="caution">
    <text evidence="7">The sequence shown here is derived from an EMBL/GenBank/DDBJ whole genome shotgun (WGS) entry which is preliminary data.</text>
</comment>